<keyword evidence="1" id="KW-0472">Membrane</keyword>
<dbReference type="KEGG" id="bcz:BCE33L0582"/>
<dbReference type="EMBL" id="CP000001">
    <property type="protein sequence ID" value="AAU19659.1"/>
    <property type="molecule type" value="Genomic_DNA"/>
</dbReference>
<proteinExistence type="predicted"/>
<dbReference type="AlphaFoldDB" id="Q63FX4"/>
<evidence type="ECO:0000256" key="1">
    <source>
        <dbReference type="SAM" id="Phobius"/>
    </source>
</evidence>
<evidence type="ECO:0000313" key="2">
    <source>
        <dbReference type="EMBL" id="AAU19659.1"/>
    </source>
</evidence>
<gene>
    <name evidence="2" type="ordered locus">BCE33L0582</name>
</gene>
<name>Q63FX4_BACCZ</name>
<feature type="transmembrane region" description="Helical" evidence="1">
    <location>
        <begin position="45"/>
        <end position="63"/>
    </location>
</feature>
<organism evidence="2 3">
    <name type="scientific">Bacillus cereus (strain ZK / E33L)</name>
    <dbReference type="NCBI Taxonomy" id="288681"/>
    <lineage>
        <taxon>Bacteria</taxon>
        <taxon>Bacillati</taxon>
        <taxon>Bacillota</taxon>
        <taxon>Bacilli</taxon>
        <taxon>Bacillales</taxon>
        <taxon>Bacillaceae</taxon>
        <taxon>Bacillus</taxon>
        <taxon>Bacillus cereus group</taxon>
    </lineage>
</organism>
<feature type="transmembrane region" description="Helical" evidence="1">
    <location>
        <begin position="75"/>
        <end position="98"/>
    </location>
</feature>
<accession>Q63FX4</accession>
<reference evidence="3" key="1">
    <citation type="journal article" date="2006" name="J. Bacteriol.">
        <title>Pathogenomic sequence analysis of Bacillus cereus and Bacillus thuringiensis isolates closely related to Bacillus anthracis.</title>
        <authorList>
            <person name="Han C.S."/>
            <person name="Xie G."/>
            <person name="Challacombe J.F."/>
            <person name="Altherr M.R."/>
            <person name="Bhotika S.S."/>
            <person name="Brown N."/>
            <person name="Bruce D."/>
            <person name="Campbell C.S."/>
            <person name="Campbell M.L."/>
            <person name="Chen J."/>
            <person name="Chertkov O."/>
            <person name="Cleland C."/>
            <person name="Dimitrijevic M."/>
            <person name="Doggett N.A."/>
            <person name="Fawcett J.J."/>
            <person name="Glavina T."/>
            <person name="Goodwin L.A."/>
            <person name="Green L.D."/>
            <person name="Hill K.K."/>
            <person name="Hitchcock P."/>
            <person name="Jackson P.J."/>
            <person name="Keim P."/>
            <person name="Kewalramani A.R."/>
            <person name="Longmire J."/>
            <person name="Lucas S."/>
            <person name="Malfatti S."/>
            <person name="McMurry K."/>
            <person name="Meincke L.J."/>
            <person name="Misra M."/>
            <person name="Moseman B.L."/>
            <person name="Mundt M."/>
            <person name="Munk A.C."/>
            <person name="Okinaka R.T."/>
            <person name="Parson-Quintana B."/>
            <person name="Reilly L.P."/>
            <person name="Richardson P."/>
            <person name="Robinson D.L."/>
            <person name="Rubin E."/>
            <person name="Saunders E."/>
            <person name="Tapia R."/>
            <person name="Tesmer J.G."/>
            <person name="Thayer N."/>
            <person name="Thompson L.S."/>
            <person name="Tice H."/>
            <person name="Ticknor L.O."/>
            <person name="Wills P.L."/>
            <person name="Brettin T.S."/>
            <person name="Gilna P."/>
        </authorList>
    </citation>
    <scope>NUCLEOTIDE SEQUENCE [LARGE SCALE GENOMIC DNA]</scope>
    <source>
        <strain evidence="3">ZK / E33L</strain>
    </source>
</reference>
<evidence type="ECO:0000313" key="3">
    <source>
        <dbReference type="Proteomes" id="UP000002612"/>
    </source>
</evidence>
<dbReference type="Proteomes" id="UP000002612">
    <property type="component" value="Chromosome"/>
</dbReference>
<keyword evidence="1" id="KW-0812">Transmembrane</keyword>
<sequence>MSYMKEVIECPQCEGNITAQHIMDFPHPFSFRCPHCKLGLKEMRITPCLILATICIIPLFIIIGESIKELLVKYFSIIVDVPTVLIFFLFCYPLYYLYEKYNAILFIKYGLLKVKS</sequence>
<protein>
    <recommendedName>
        <fullName evidence="4">Reductase or disulfide isomerase</fullName>
    </recommendedName>
</protein>
<keyword evidence="1" id="KW-1133">Transmembrane helix</keyword>
<evidence type="ECO:0008006" key="4">
    <source>
        <dbReference type="Google" id="ProtNLM"/>
    </source>
</evidence>